<keyword evidence="2" id="KW-1185">Reference proteome</keyword>
<reference evidence="1 2" key="1">
    <citation type="submission" date="2020-09" db="EMBL/GenBank/DDBJ databases">
        <title>Diversity and distribution of actinomycetes associated with coral in the coast of Hainan.</title>
        <authorList>
            <person name="Li F."/>
        </authorList>
    </citation>
    <scope>NUCLEOTIDE SEQUENCE [LARGE SCALE GENOMIC DNA]</scope>
    <source>
        <strain evidence="1 2">HNM0947</strain>
    </source>
</reference>
<evidence type="ECO:0000313" key="2">
    <source>
        <dbReference type="Proteomes" id="UP000806528"/>
    </source>
</evidence>
<accession>A0ABR9P6T6</accession>
<dbReference type="EMBL" id="JADBGI010000009">
    <property type="protein sequence ID" value="MBE2999563.1"/>
    <property type="molecule type" value="Genomic_DNA"/>
</dbReference>
<dbReference type="Proteomes" id="UP000806528">
    <property type="component" value="Unassembled WGS sequence"/>
</dbReference>
<dbReference type="SUPFAM" id="SSF56112">
    <property type="entry name" value="Protein kinase-like (PK-like)"/>
    <property type="match status" value="1"/>
</dbReference>
<name>A0ABR9P6T6_9ACTN</name>
<evidence type="ECO:0000313" key="1">
    <source>
        <dbReference type="EMBL" id="MBE2999563.1"/>
    </source>
</evidence>
<gene>
    <name evidence="1" type="ORF">IDM40_12720</name>
</gene>
<organism evidence="1 2">
    <name type="scientific">Nocardiopsis coralli</name>
    <dbReference type="NCBI Taxonomy" id="2772213"/>
    <lineage>
        <taxon>Bacteria</taxon>
        <taxon>Bacillati</taxon>
        <taxon>Actinomycetota</taxon>
        <taxon>Actinomycetes</taxon>
        <taxon>Streptosporangiales</taxon>
        <taxon>Nocardiopsidaceae</taxon>
        <taxon>Nocardiopsis</taxon>
    </lineage>
</organism>
<dbReference type="RefSeq" id="WP_193122178.1">
    <property type="nucleotide sequence ID" value="NZ_JADBGI010000009.1"/>
</dbReference>
<proteinExistence type="predicted"/>
<comment type="caution">
    <text evidence="1">The sequence shown here is derived from an EMBL/GenBank/DDBJ whole genome shotgun (WGS) entry which is preliminary data.</text>
</comment>
<sequence length="316" mass="34366">MSAHMTQQQRAQRTDAAHEAALAAAREVGLNPTEPAILHDLFSVVVHLAPEPVVARIPTVLPPGTDPHQVAARQQHELDVAQWLHEQGTPVIAPSPLVPREPVRRDAFSITFWQYVDEAPGAEPDYAANAAHTPALHRALRDYPGDLGFLAAADPASLTSDLARLHQHPELIDAQDLERAQQEWQLLQPLVTSRARFEQAFPDTPLQPVHGDSPPANIFTSTGGPLYADFELVSLGPVEWDLGGLPDELVQAYDRSARDQGMHESDPDVLAFVNAVGKLRVIATLALVPQLPVLADHLTPAVQEWKKGPFAGGLHL</sequence>
<dbReference type="InterPro" id="IPR011009">
    <property type="entry name" value="Kinase-like_dom_sf"/>
</dbReference>
<protein>
    <submittedName>
        <fullName evidence="1">Phosphotransferase</fullName>
    </submittedName>
</protein>